<reference evidence="1 2" key="1">
    <citation type="journal article" date="2014" name="BMC Genomics">
        <title>Comparative genome sequencing reveals chemotype-specific gene clusters in the toxigenic black mold Stachybotrys.</title>
        <authorList>
            <person name="Semeiks J."/>
            <person name="Borek D."/>
            <person name="Otwinowski Z."/>
            <person name="Grishin N.V."/>
        </authorList>
    </citation>
    <scope>NUCLEOTIDE SEQUENCE [LARGE SCALE GENOMIC DNA]</scope>
    <source>
        <strain evidence="2">CBS 109288 / IBT 7711</strain>
    </source>
</reference>
<dbReference type="AlphaFoldDB" id="A0A084BAI7"/>
<dbReference type="HOGENOM" id="CLU_1817061_0_0_1"/>
<organism evidence="1 2">
    <name type="scientific">Stachybotrys chartarum (strain CBS 109288 / IBT 7711)</name>
    <name type="common">Toxic black mold</name>
    <name type="synonym">Stilbospora chartarum</name>
    <dbReference type="NCBI Taxonomy" id="1280523"/>
    <lineage>
        <taxon>Eukaryota</taxon>
        <taxon>Fungi</taxon>
        <taxon>Dikarya</taxon>
        <taxon>Ascomycota</taxon>
        <taxon>Pezizomycotina</taxon>
        <taxon>Sordariomycetes</taxon>
        <taxon>Hypocreomycetidae</taxon>
        <taxon>Hypocreales</taxon>
        <taxon>Stachybotryaceae</taxon>
        <taxon>Stachybotrys</taxon>
    </lineage>
</organism>
<dbReference type="Proteomes" id="UP000028045">
    <property type="component" value="Unassembled WGS sequence"/>
</dbReference>
<accession>A0A084BAI7</accession>
<evidence type="ECO:0000313" key="1">
    <source>
        <dbReference type="EMBL" id="KEY74566.1"/>
    </source>
</evidence>
<protein>
    <submittedName>
        <fullName evidence="1">Uncharacterized protein</fullName>
    </submittedName>
</protein>
<evidence type="ECO:0000313" key="2">
    <source>
        <dbReference type="Proteomes" id="UP000028045"/>
    </source>
</evidence>
<name>A0A084BAI7_STACB</name>
<keyword evidence="2" id="KW-1185">Reference proteome</keyword>
<dbReference type="EMBL" id="KL647507">
    <property type="protein sequence ID" value="KEY74566.1"/>
    <property type="molecule type" value="Genomic_DNA"/>
</dbReference>
<proteinExistence type="predicted"/>
<gene>
    <name evidence="1" type="ORF">S7711_07168</name>
</gene>
<sequence length="142" mass="15505">MQHLFTPPEQDTGENLHQWFQAFRGVRAITSASLEAYRSSQVAASLPAGGWQNPEAGDIFMPAFCGDTFNFLVESILNTEDTDPDQRAYRHAIAYLSLLYQAPTRGLMIRFLLESHPALAAGVARGASKARLLLGLIAGKIA</sequence>